<feature type="region of interest" description="Disordered" evidence="2">
    <location>
        <begin position="81"/>
        <end position="205"/>
    </location>
</feature>
<name>A0A806FPA5_BIFAN</name>
<dbReference type="KEGG" id="bnm:BALAC2494_00002"/>
<reference evidence="5 6" key="1">
    <citation type="journal article" date="2011" name="J. Bacteriol.">
        <title>Genome Sequence of the Probiotic Strain Bifidobacterium animalis subsp. lactis CNCM I-2494.</title>
        <authorList>
            <person name="Chervaux C."/>
            <person name="Grimaldi C."/>
            <person name="Bolotin A."/>
            <person name="Quinquis B."/>
            <person name="Legrain-Raspaud S."/>
            <person name="van Hylckama Vlieg J.E."/>
            <person name="Denariaz G."/>
            <person name="Smokvina T."/>
        </authorList>
    </citation>
    <scope>NUCLEOTIDE SEQUENCE [LARGE SCALE GENOMIC DNA]</scope>
    <source>
        <strain evidence="5 6">CNCM I-2494</strain>
    </source>
</reference>
<dbReference type="AlphaFoldDB" id="A0A806FPA5"/>
<dbReference type="Pfam" id="PF03816">
    <property type="entry name" value="LytR_cpsA_psr"/>
    <property type="match status" value="1"/>
</dbReference>
<dbReference type="Gene3D" id="3.40.630.190">
    <property type="entry name" value="LCP protein"/>
    <property type="match status" value="1"/>
</dbReference>
<feature type="domain" description="Cell envelope-related transcriptional attenuator" evidence="4">
    <location>
        <begin position="291"/>
        <end position="432"/>
    </location>
</feature>
<feature type="compositionally biased region" description="Polar residues" evidence="2">
    <location>
        <begin position="168"/>
        <end position="177"/>
    </location>
</feature>
<protein>
    <submittedName>
        <fullName evidence="5">Transcriptional regulator, LytR family</fullName>
    </submittedName>
</protein>
<evidence type="ECO:0000256" key="2">
    <source>
        <dbReference type="SAM" id="MobiDB-lite"/>
    </source>
</evidence>
<dbReference type="InterPro" id="IPR050922">
    <property type="entry name" value="LytR/CpsA/Psr_CW_biosynth"/>
</dbReference>
<evidence type="ECO:0000259" key="4">
    <source>
        <dbReference type="Pfam" id="PF03816"/>
    </source>
</evidence>
<feature type="compositionally biased region" description="Polar residues" evidence="2">
    <location>
        <begin position="131"/>
        <end position="141"/>
    </location>
</feature>
<dbReference type="InterPro" id="IPR004474">
    <property type="entry name" value="LytR_CpsA_psr"/>
</dbReference>
<proteinExistence type="inferred from homology"/>
<evidence type="ECO:0000256" key="1">
    <source>
        <dbReference type="ARBA" id="ARBA00006068"/>
    </source>
</evidence>
<organism evidence="5 6">
    <name type="scientific">Bifidobacterium animalis subsp. lactis CNCM I-2494</name>
    <dbReference type="NCBI Taxonomy" id="1042403"/>
    <lineage>
        <taxon>Bacteria</taxon>
        <taxon>Bacillati</taxon>
        <taxon>Actinomycetota</taxon>
        <taxon>Actinomycetes</taxon>
        <taxon>Bifidobacteriales</taxon>
        <taxon>Bifidobacteriaceae</taxon>
        <taxon>Bifidobacterium</taxon>
    </lineage>
</organism>
<feature type="transmembrane region" description="Helical" evidence="3">
    <location>
        <begin position="226"/>
        <end position="246"/>
    </location>
</feature>
<evidence type="ECO:0000313" key="5">
    <source>
        <dbReference type="EMBL" id="AEK30456.1"/>
    </source>
</evidence>
<gene>
    <name evidence="5" type="ORF">BALAC2494_00002</name>
</gene>
<dbReference type="PANTHER" id="PTHR33392">
    <property type="entry name" value="POLYISOPRENYL-TEICHOIC ACID--PEPTIDOGLYCAN TEICHOIC ACID TRANSFERASE TAGU"/>
    <property type="match status" value="1"/>
</dbReference>
<accession>A0A806FPA5</accession>
<feature type="compositionally biased region" description="Low complexity" evidence="2">
    <location>
        <begin position="155"/>
        <end position="167"/>
    </location>
</feature>
<evidence type="ECO:0000256" key="3">
    <source>
        <dbReference type="SAM" id="Phobius"/>
    </source>
</evidence>
<feature type="compositionally biased region" description="Polar residues" evidence="2">
    <location>
        <begin position="20"/>
        <end position="43"/>
    </location>
</feature>
<evidence type="ECO:0000313" key="6">
    <source>
        <dbReference type="Proteomes" id="UP000008394"/>
    </source>
</evidence>
<feature type="compositionally biased region" description="Low complexity" evidence="2">
    <location>
        <begin position="108"/>
        <end position="118"/>
    </location>
</feature>
<dbReference type="NCBIfam" id="TIGR00350">
    <property type="entry name" value="lytR_cpsA_psr"/>
    <property type="match status" value="1"/>
</dbReference>
<keyword evidence="3" id="KW-1133">Transmembrane helix</keyword>
<comment type="similarity">
    <text evidence="1">Belongs to the LytR/CpsA/Psr (LCP) family.</text>
</comment>
<dbReference type="EMBL" id="CP002915">
    <property type="protein sequence ID" value="AEK30456.1"/>
    <property type="molecule type" value="Genomic_DNA"/>
</dbReference>
<keyword evidence="3" id="KW-0812">Transmembrane</keyword>
<sequence>MAWWTRTTDRSRIRTRTNTSASPIVTSTTLSAKCRSTATTETAKGSARWPAPSHSAGSRWSIISVYLGNIGFSRKISRRGHMTNNNATGNDLPPSFAPSHSKKGSAQPPVTSAPNASSPTPPSFTPGHISSPHNGRTSSAVPASFKPKHNRNPRSSSSSSSVVGSDSPRQPSPTTAPSYAPRRSPSRHQHSHQMPTNSRNGRFPAPAAMRNTATAATRKPHRVRNMVLGVLLVIVIVLGIGGIGTYDWVNSNLRKEAWLTTGSDTPGTSWLILGSDERDGTTGADDTPGERTDTILILTKPKHGPCSLISVPRDSLVQVGDQMLKINAVMQVFGKKELVTQVESITGQHIDHVAKLTFGGLTKVVDALGGVELCYDQDVDDEKSELHWKSGCHVVDGRTALAFSRMRYSDPRSDFGRSDRQRQVIGAIAQKATAKSTLLNIGKLKKVGEAALGSLTVDDKSTPWTMLQMLLAFRDASGSNGITGSLYWTDPGYYVDGVGSSVLLDNQKNLELFKQLHDGDHAPGQVGSTSEQQ</sequence>
<dbReference type="PANTHER" id="PTHR33392:SF6">
    <property type="entry name" value="POLYISOPRENYL-TEICHOIC ACID--PEPTIDOGLYCAN TEICHOIC ACID TRANSFERASE TAGU"/>
    <property type="match status" value="1"/>
</dbReference>
<feature type="region of interest" description="Disordered" evidence="2">
    <location>
        <begin position="1"/>
        <end position="56"/>
    </location>
</feature>
<keyword evidence="3" id="KW-0472">Membrane</keyword>
<dbReference type="Proteomes" id="UP000008394">
    <property type="component" value="Chromosome"/>
</dbReference>